<dbReference type="GO" id="GO:0015628">
    <property type="term" value="P:protein secretion by the type II secretion system"/>
    <property type="evidence" value="ECO:0007669"/>
    <property type="project" value="InterPro"/>
</dbReference>
<dbReference type="InterPro" id="IPR046721">
    <property type="entry name" value="DUF6613"/>
</dbReference>
<dbReference type="AlphaFoldDB" id="A0A9D9DMH9"/>
<keyword evidence="2" id="KW-0472">Membrane</keyword>
<accession>A0A9D9DMH9</accession>
<dbReference type="InterPro" id="IPR012902">
    <property type="entry name" value="N_methyl_site"/>
</dbReference>
<protein>
    <submittedName>
        <fullName evidence="4">Type II secretion system protein</fullName>
    </submittedName>
</protein>
<dbReference type="EMBL" id="JADIND010000038">
    <property type="protein sequence ID" value="MBO8430091.1"/>
    <property type="molecule type" value="Genomic_DNA"/>
</dbReference>
<dbReference type="PRINTS" id="PR00813">
    <property type="entry name" value="BCTERIALGSPG"/>
</dbReference>
<evidence type="ECO:0000313" key="5">
    <source>
        <dbReference type="Proteomes" id="UP000823632"/>
    </source>
</evidence>
<organism evidence="4 5">
    <name type="scientific">Candidatus Scatousia excrementipullorum</name>
    <dbReference type="NCBI Taxonomy" id="2840936"/>
    <lineage>
        <taxon>Bacteria</taxon>
        <taxon>Candidatus Scatousia</taxon>
    </lineage>
</organism>
<dbReference type="InterPro" id="IPR000983">
    <property type="entry name" value="Bac_GSPG_pilin"/>
</dbReference>
<evidence type="ECO:0000256" key="2">
    <source>
        <dbReference type="SAM" id="Phobius"/>
    </source>
</evidence>
<dbReference type="Pfam" id="PF20318">
    <property type="entry name" value="DUF6613"/>
    <property type="match status" value="1"/>
</dbReference>
<evidence type="ECO:0000313" key="4">
    <source>
        <dbReference type="EMBL" id="MBO8430091.1"/>
    </source>
</evidence>
<keyword evidence="2" id="KW-1133">Transmembrane helix</keyword>
<comment type="caution">
    <text evidence="4">The sequence shown here is derived from an EMBL/GenBank/DDBJ whole genome shotgun (WGS) entry which is preliminary data.</text>
</comment>
<gene>
    <name evidence="4" type="ORF">IAC76_01755</name>
</gene>
<dbReference type="SUPFAM" id="SSF54523">
    <property type="entry name" value="Pili subunits"/>
    <property type="match status" value="1"/>
</dbReference>
<evidence type="ECO:0000256" key="1">
    <source>
        <dbReference type="ARBA" id="ARBA00022481"/>
    </source>
</evidence>
<reference evidence="4" key="2">
    <citation type="journal article" date="2021" name="PeerJ">
        <title>Extensive microbial diversity within the chicken gut microbiome revealed by metagenomics and culture.</title>
        <authorList>
            <person name="Gilroy R."/>
            <person name="Ravi A."/>
            <person name="Getino M."/>
            <person name="Pursley I."/>
            <person name="Horton D.L."/>
            <person name="Alikhan N.F."/>
            <person name="Baker D."/>
            <person name="Gharbi K."/>
            <person name="Hall N."/>
            <person name="Watson M."/>
            <person name="Adriaenssens E.M."/>
            <person name="Foster-Nyarko E."/>
            <person name="Jarju S."/>
            <person name="Secka A."/>
            <person name="Antonio M."/>
            <person name="Oren A."/>
            <person name="Chaudhuri R.R."/>
            <person name="La Ragione R."/>
            <person name="Hildebrand F."/>
            <person name="Pallen M.J."/>
        </authorList>
    </citation>
    <scope>NUCLEOTIDE SEQUENCE</scope>
    <source>
        <strain evidence="4">10192</strain>
    </source>
</reference>
<sequence>MPEGLLKRRKVAFTLAEVLITIGIIGIVAAMTLPSIIGHYRKQEICTRLQKFSSTMQNAINMSTVDNGPAQYWVTPTQQDDTKDELVSAYINKYIYPYLTGIKKCDIKDPDCKNIGKTLFPNENSQQQQSIYIFEDGSCFTIFFGGVSETSGMIHIIYDYNCMKKPNEYDKDQFSFVIHYQSGNSTQFSGGSYATYNINNRDTLLELCKDHTATHKGGGCSALIEYDGWEIKDDYPWL</sequence>
<evidence type="ECO:0000259" key="3">
    <source>
        <dbReference type="Pfam" id="PF20318"/>
    </source>
</evidence>
<dbReference type="GO" id="GO:0015627">
    <property type="term" value="C:type II protein secretion system complex"/>
    <property type="evidence" value="ECO:0007669"/>
    <property type="project" value="InterPro"/>
</dbReference>
<dbReference type="InterPro" id="IPR045584">
    <property type="entry name" value="Pilin-like"/>
</dbReference>
<reference evidence="4" key="1">
    <citation type="submission" date="2020-10" db="EMBL/GenBank/DDBJ databases">
        <authorList>
            <person name="Gilroy R."/>
        </authorList>
    </citation>
    <scope>NUCLEOTIDE SEQUENCE</scope>
    <source>
        <strain evidence="4">10192</strain>
    </source>
</reference>
<feature type="transmembrane region" description="Helical" evidence="2">
    <location>
        <begin position="12"/>
        <end position="37"/>
    </location>
</feature>
<dbReference type="Proteomes" id="UP000823632">
    <property type="component" value="Unassembled WGS sequence"/>
</dbReference>
<feature type="domain" description="DUF6613" evidence="3">
    <location>
        <begin position="36"/>
        <end position="236"/>
    </location>
</feature>
<dbReference type="Gene3D" id="3.30.700.10">
    <property type="entry name" value="Glycoprotein, Type 4 Pilin"/>
    <property type="match status" value="1"/>
</dbReference>
<dbReference type="Pfam" id="PF07963">
    <property type="entry name" value="N_methyl"/>
    <property type="match status" value="1"/>
</dbReference>
<keyword evidence="2" id="KW-0812">Transmembrane</keyword>
<proteinExistence type="predicted"/>
<keyword evidence="1" id="KW-0488">Methylation</keyword>
<name>A0A9D9DMH9_9BACT</name>